<evidence type="ECO:0000256" key="3">
    <source>
        <dbReference type="ARBA" id="ARBA00023172"/>
    </source>
</evidence>
<evidence type="ECO:0000256" key="4">
    <source>
        <dbReference type="PROSITE-ProRule" id="PRU10137"/>
    </source>
</evidence>
<evidence type="ECO:0000259" key="5">
    <source>
        <dbReference type="Pfam" id="PF00239"/>
    </source>
</evidence>
<accession>A0A5D8ZLV8</accession>
<proteinExistence type="predicted"/>
<dbReference type="OrthoDB" id="9815006at2"/>
<comment type="caution">
    <text evidence="6">The sequence shown here is derived from an EMBL/GenBank/DDBJ whole genome shotgun (WGS) entry which is preliminary data.</text>
</comment>
<dbReference type="Pfam" id="PF00239">
    <property type="entry name" value="Resolvase"/>
    <property type="match status" value="1"/>
</dbReference>
<name>A0A5D8ZLV8_9FLAO</name>
<evidence type="ECO:0000313" key="6">
    <source>
        <dbReference type="EMBL" id="TZF93714.1"/>
    </source>
</evidence>
<evidence type="ECO:0000256" key="1">
    <source>
        <dbReference type="ARBA" id="ARBA00022908"/>
    </source>
</evidence>
<dbReference type="InterPro" id="IPR006119">
    <property type="entry name" value="Resolv_N"/>
</dbReference>
<dbReference type="GO" id="GO:0015074">
    <property type="term" value="P:DNA integration"/>
    <property type="evidence" value="ECO:0007669"/>
    <property type="project" value="UniProtKB-KW"/>
</dbReference>
<dbReference type="InterPro" id="IPR036162">
    <property type="entry name" value="Resolvase-like_N_sf"/>
</dbReference>
<organism evidence="6 7">
    <name type="scientific">Chryseobacterium panacisoli</name>
    <dbReference type="NCBI Taxonomy" id="1807141"/>
    <lineage>
        <taxon>Bacteria</taxon>
        <taxon>Pseudomonadati</taxon>
        <taxon>Bacteroidota</taxon>
        <taxon>Flavobacteriia</taxon>
        <taxon>Flavobacteriales</taxon>
        <taxon>Weeksellaceae</taxon>
        <taxon>Chryseobacterium group</taxon>
        <taxon>Chryseobacterium</taxon>
    </lineage>
</organism>
<keyword evidence="1" id="KW-0229">DNA integration</keyword>
<dbReference type="AlphaFoldDB" id="A0A5D8ZLV8"/>
<dbReference type="SUPFAM" id="SSF53041">
    <property type="entry name" value="Resolvase-like"/>
    <property type="match status" value="1"/>
</dbReference>
<dbReference type="EMBL" id="VTRU01000005">
    <property type="protein sequence ID" value="TZF93714.1"/>
    <property type="molecule type" value="Genomic_DNA"/>
</dbReference>
<dbReference type="InterPro" id="IPR006118">
    <property type="entry name" value="Recombinase_CS"/>
</dbReference>
<dbReference type="GO" id="GO:0000150">
    <property type="term" value="F:DNA strand exchange activity"/>
    <property type="evidence" value="ECO:0007669"/>
    <property type="project" value="InterPro"/>
</dbReference>
<dbReference type="Gene3D" id="3.40.50.1390">
    <property type="entry name" value="Resolvase, N-terminal catalytic domain"/>
    <property type="match status" value="1"/>
</dbReference>
<protein>
    <recommendedName>
        <fullName evidence="5">Resolvase/invertase-type recombinase catalytic domain-containing protein</fullName>
    </recommendedName>
</protein>
<keyword evidence="3" id="KW-0233">DNA recombination</keyword>
<gene>
    <name evidence="6" type="ORF">FW781_18665</name>
</gene>
<evidence type="ECO:0000313" key="7">
    <source>
        <dbReference type="Proteomes" id="UP000323884"/>
    </source>
</evidence>
<dbReference type="GO" id="GO:0003677">
    <property type="term" value="F:DNA binding"/>
    <property type="evidence" value="ECO:0007669"/>
    <property type="project" value="UniProtKB-KW"/>
</dbReference>
<sequence length="49" mass="6004">MKSAYLYVRVSTDEQMRKGYSLPEQEERLLKYCELNQRNLQRRFFSKGL</sequence>
<keyword evidence="7" id="KW-1185">Reference proteome</keyword>
<evidence type="ECO:0000256" key="2">
    <source>
        <dbReference type="ARBA" id="ARBA00023125"/>
    </source>
</evidence>
<dbReference type="PROSITE" id="PS00397">
    <property type="entry name" value="RECOMBINASES_1"/>
    <property type="match status" value="1"/>
</dbReference>
<keyword evidence="2" id="KW-0238">DNA-binding</keyword>
<feature type="active site" description="O-(5'-phospho-DNA)-serine intermediate" evidence="4">
    <location>
        <position position="11"/>
    </location>
</feature>
<dbReference type="Proteomes" id="UP000323884">
    <property type="component" value="Unassembled WGS sequence"/>
</dbReference>
<feature type="domain" description="Resolvase/invertase-type recombinase catalytic" evidence="5">
    <location>
        <begin position="4"/>
        <end position="40"/>
    </location>
</feature>
<reference evidence="6 7" key="1">
    <citation type="submission" date="2019-08" db="EMBL/GenBank/DDBJ databases">
        <title>Draft genome sequence of Chryseobacterium sp. Gsoil 183.</title>
        <authorList>
            <person name="Im W.-T."/>
        </authorList>
    </citation>
    <scope>NUCLEOTIDE SEQUENCE [LARGE SCALE GENOMIC DNA]</scope>
    <source>
        <strain evidence="6 7">Gsoil 183</strain>
    </source>
</reference>